<dbReference type="Proteomes" id="UP001141806">
    <property type="component" value="Unassembled WGS sequence"/>
</dbReference>
<protein>
    <submittedName>
        <fullName evidence="1">Uncharacterized protein</fullName>
    </submittedName>
</protein>
<proteinExistence type="predicted"/>
<sequence>MPNCKENNEECGPMLECVGAKVSIRTNNSVTMGCTDRASIAKLLDSFRLLIKAAALTFECHTFLLRLQFHEIKTEKDSDIPRIPHICLSSPSHLLAKLPGERAICWLHASSEVVCSFKKLKSC</sequence>
<gene>
    <name evidence="1" type="ORF">NE237_021771</name>
</gene>
<reference evidence="1" key="1">
    <citation type="journal article" date="2023" name="Plant J.">
        <title>The genome of the king protea, Protea cynaroides.</title>
        <authorList>
            <person name="Chang J."/>
            <person name="Duong T.A."/>
            <person name="Schoeman C."/>
            <person name="Ma X."/>
            <person name="Roodt D."/>
            <person name="Barker N."/>
            <person name="Li Z."/>
            <person name="Van de Peer Y."/>
            <person name="Mizrachi E."/>
        </authorList>
    </citation>
    <scope>NUCLEOTIDE SEQUENCE</scope>
    <source>
        <tissue evidence="1">Young leaves</tissue>
    </source>
</reference>
<comment type="caution">
    <text evidence="1">The sequence shown here is derived from an EMBL/GenBank/DDBJ whole genome shotgun (WGS) entry which is preliminary data.</text>
</comment>
<dbReference type="AlphaFoldDB" id="A0A9Q0K3K9"/>
<keyword evidence="2" id="KW-1185">Reference proteome</keyword>
<name>A0A9Q0K3K9_9MAGN</name>
<dbReference type="EMBL" id="JAMYWD010000009">
    <property type="protein sequence ID" value="KAJ4961861.1"/>
    <property type="molecule type" value="Genomic_DNA"/>
</dbReference>
<accession>A0A9Q0K3K9</accession>
<evidence type="ECO:0000313" key="1">
    <source>
        <dbReference type="EMBL" id="KAJ4961861.1"/>
    </source>
</evidence>
<organism evidence="1 2">
    <name type="scientific">Protea cynaroides</name>
    <dbReference type="NCBI Taxonomy" id="273540"/>
    <lineage>
        <taxon>Eukaryota</taxon>
        <taxon>Viridiplantae</taxon>
        <taxon>Streptophyta</taxon>
        <taxon>Embryophyta</taxon>
        <taxon>Tracheophyta</taxon>
        <taxon>Spermatophyta</taxon>
        <taxon>Magnoliopsida</taxon>
        <taxon>Proteales</taxon>
        <taxon>Proteaceae</taxon>
        <taxon>Protea</taxon>
    </lineage>
</organism>
<evidence type="ECO:0000313" key="2">
    <source>
        <dbReference type="Proteomes" id="UP001141806"/>
    </source>
</evidence>